<gene>
    <name evidence="2" type="ORF">MKZ38_000459</name>
</gene>
<protein>
    <submittedName>
        <fullName evidence="2">Uncharacterized protein</fullName>
    </submittedName>
</protein>
<organism evidence="2 3">
    <name type="scientific">Zalerion maritima</name>
    <dbReference type="NCBI Taxonomy" id="339359"/>
    <lineage>
        <taxon>Eukaryota</taxon>
        <taxon>Fungi</taxon>
        <taxon>Dikarya</taxon>
        <taxon>Ascomycota</taxon>
        <taxon>Pezizomycotina</taxon>
        <taxon>Sordariomycetes</taxon>
        <taxon>Lulworthiomycetidae</taxon>
        <taxon>Lulworthiales</taxon>
        <taxon>Lulworthiaceae</taxon>
        <taxon>Zalerion</taxon>
    </lineage>
</organism>
<sequence>MPTSRLVFVYLGIVFLFLISWQIIDAGSISQAWADFQPSLYNSATNSTSADASCERGNFATGSNAGSDISLPPDMKIIGLVFYGRRQYVQILDCYLKRNLKSNGGLFDEVIFAVKTDIEEDVKFLDSIVDTTPGYVKYERESIKGYGGSWEVALEHKNDILIKIDDDVVFIEDNAVSAIVKRLLENPDYFAVSANVINNPLLSYVHRGLGMYEPFFPEMEKPEPEQVNSSSWRVSELPSYDGPRDGPKGFSINGSTPAPYKGHRWLPVRERPFDIFKTPARDIGSEPGKPALTSWAIAAQTHYSFFQHLEQGDTHQYKFNTWDYHYHRLSINFLGIRGRDVAECYPFPVGDDEAYLTLRRPREIGRHLVVDGGGLVAHYAFGPQYHAHGGKGILWTDILDRYQAYADEMVCPFANRSAKSVVT</sequence>
<feature type="chain" id="PRO_5042085571" evidence="1">
    <location>
        <begin position="27"/>
        <end position="423"/>
    </location>
</feature>
<evidence type="ECO:0000313" key="3">
    <source>
        <dbReference type="Proteomes" id="UP001201980"/>
    </source>
</evidence>
<accession>A0AAD5WVR2</accession>
<evidence type="ECO:0000313" key="2">
    <source>
        <dbReference type="EMBL" id="KAJ2906723.1"/>
    </source>
</evidence>
<name>A0AAD5WVR2_9PEZI</name>
<keyword evidence="3" id="KW-1185">Reference proteome</keyword>
<proteinExistence type="predicted"/>
<comment type="caution">
    <text evidence="2">The sequence shown here is derived from an EMBL/GenBank/DDBJ whole genome shotgun (WGS) entry which is preliminary data.</text>
</comment>
<reference evidence="2" key="1">
    <citation type="submission" date="2022-07" db="EMBL/GenBank/DDBJ databases">
        <title>Draft genome sequence of Zalerion maritima ATCC 34329, a (micro)plastics degrading marine fungus.</title>
        <authorList>
            <person name="Paco A."/>
            <person name="Goncalves M.F.M."/>
            <person name="Rocha-Santos T.A.P."/>
            <person name="Alves A."/>
        </authorList>
    </citation>
    <scope>NUCLEOTIDE SEQUENCE</scope>
    <source>
        <strain evidence="2">ATCC 34329</strain>
    </source>
</reference>
<feature type="signal peptide" evidence="1">
    <location>
        <begin position="1"/>
        <end position="26"/>
    </location>
</feature>
<dbReference type="AlphaFoldDB" id="A0AAD5WVR2"/>
<dbReference type="SUPFAM" id="SSF53448">
    <property type="entry name" value="Nucleotide-diphospho-sugar transferases"/>
    <property type="match status" value="1"/>
</dbReference>
<dbReference type="Proteomes" id="UP001201980">
    <property type="component" value="Unassembled WGS sequence"/>
</dbReference>
<dbReference type="EMBL" id="JAKWBI020000010">
    <property type="protein sequence ID" value="KAJ2906723.1"/>
    <property type="molecule type" value="Genomic_DNA"/>
</dbReference>
<keyword evidence="1" id="KW-0732">Signal</keyword>
<evidence type="ECO:0000256" key="1">
    <source>
        <dbReference type="SAM" id="SignalP"/>
    </source>
</evidence>
<dbReference type="InterPro" id="IPR029044">
    <property type="entry name" value="Nucleotide-diphossugar_trans"/>
</dbReference>